<dbReference type="InterPro" id="IPR001279">
    <property type="entry name" value="Metallo-B-lactamas"/>
</dbReference>
<evidence type="ECO:0000313" key="2">
    <source>
        <dbReference type="EMBL" id="SMG41169.1"/>
    </source>
</evidence>
<dbReference type="InterPro" id="IPR050855">
    <property type="entry name" value="NDM-1-like"/>
</dbReference>
<dbReference type="AlphaFoldDB" id="A0A1X7KIJ5"/>
<name>A0A1X7KIJ5_9BACT</name>
<dbReference type="CDD" id="cd07743">
    <property type="entry name" value="metallo-hydrolase-like_MBL-fold"/>
    <property type="match status" value="1"/>
</dbReference>
<proteinExistence type="predicted"/>
<dbReference type="SMART" id="SM00849">
    <property type="entry name" value="Lactamase_B"/>
    <property type="match status" value="1"/>
</dbReference>
<dbReference type="Gene3D" id="3.60.15.10">
    <property type="entry name" value="Ribonuclease Z/Hydroxyacylglutathione hydrolase-like"/>
    <property type="match status" value="1"/>
</dbReference>
<dbReference type="STRING" id="561720.SAMN06275492_12910"/>
<reference evidence="3" key="1">
    <citation type="submission" date="2017-04" db="EMBL/GenBank/DDBJ databases">
        <authorList>
            <person name="Varghese N."/>
            <person name="Submissions S."/>
        </authorList>
    </citation>
    <scope>NUCLEOTIDE SEQUENCE [LARGE SCALE GENOMIC DNA]</scope>
    <source>
        <strain evidence="3">USBA 82</strain>
    </source>
</reference>
<dbReference type="Proteomes" id="UP000193355">
    <property type="component" value="Unassembled WGS sequence"/>
</dbReference>
<dbReference type="Pfam" id="PF00753">
    <property type="entry name" value="Lactamase_B"/>
    <property type="match status" value="1"/>
</dbReference>
<dbReference type="EMBL" id="FXBB01000029">
    <property type="protein sequence ID" value="SMG41169.1"/>
    <property type="molecule type" value="Genomic_DNA"/>
</dbReference>
<dbReference type="PANTHER" id="PTHR42951:SF14">
    <property type="entry name" value="METALLO-BETA-LACTAMASE SUPERFAMILY PROTEIN"/>
    <property type="match status" value="1"/>
</dbReference>
<gene>
    <name evidence="2" type="ORF">SAMN06275492_12910</name>
</gene>
<organism evidence="2 3">
    <name type="scientific">Dethiosulfovibrio salsuginis</name>
    <dbReference type="NCBI Taxonomy" id="561720"/>
    <lineage>
        <taxon>Bacteria</taxon>
        <taxon>Thermotogati</taxon>
        <taxon>Synergistota</taxon>
        <taxon>Synergistia</taxon>
        <taxon>Synergistales</taxon>
        <taxon>Dethiosulfovibrionaceae</taxon>
        <taxon>Dethiosulfovibrio</taxon>
    </lineage>
</organism>
<dbReference type="OrthoDB" id="11380at2"/>
<protein>
    <submittedName>
        <fullName evidence="2">Glyoxylase, beta-lactamase superfamily II</fullName>
    </submittedName>
</protein>
<feature type="domain" description="Metallo-beta-lactamase" evidence="1">
    <location>
        <begin position="18"/>
        <end position="207"/>
    </location>
</feature>
<accession>A0A1X7KIJ5</accession>
<dbReference type="RefSeq" id="WP_085545213.1">
    <property type="nucleotide sequence ID" value="NZ_FXBB01000029.1"/>
</dbReference>
<evidence type="ECO:0000313" key="3">
    <source>
        <dbReference type="Proteomes" id="UP000193355"/>
    </source>
</evidence>
<sequence length="296" mass="32382">MAALELRHLGGDSYVIPGVVSLGLWGPVGGTVLFDAGGDESSGRALRRLLESTGRKLSWIACTHFHADHVGGCSYLKKATGCAVAIPEMERPFLEEPLYEPAFLWGASPFSALRNKFLMAPACKVDLGLSGSGLWEGTGLKVVHLGGHSPGMVGYVTPDQVAYVGDALFGQDMIERHGLLFVADVADWLVTLDYLENLEARWFVPCHSTPVEDPTSLVQATRRHLLDISDRVKTLCRTPSTRDDILGGLMEWLGKRMDPIRYVLNLGALSAHLTYLVERGEVEPLEDRGRLLWSSL</sequence>
<dbReference type="PANTHER" id="PTHR42951">
    <property type="entry name" value="METALLO-BETA-LACTAMASE DOMAIN-CONTAINING"/>
    <property type="match status" value="1"/>
</dbReference>
<dbReference type="InterPro" id="IPR036866">
    <property type="entry name" value="RibonucZ/Hydroxyglut_hydro"/>
</dbReference>
<evidence type="ECO:0000259" key="1">
    <source>
        <dbReference type="SMART" id="SM00849"/>
    </source>
</evidence>
<keyword evidence="3" id="KW-1185">Reference proteome</keyword>
<dbReference type="SUPFAM" id="SSF56281">
    <property type="entry name" value="Metallo-hydrolase/oxidoreductase"/>
    <property type="match status" value="1"/>
</dbReference>